<evidence type="ECO:0000313" key="3">
    <source>
        <dbReference type="Proteomes" id="UP000694257"/>
    </source>
</evidence>
<dbReference type="EMBL" id="CP078145">
    <property type="protein sequence ID" value="QXN90165.1"/>
    <property type="molecule type" value="Genomic_DNA"/>
</dbReference>
<organism evidence="2 3">
    <name type="scientific">Nocardia iowensis</name>
    <dbReference type="NCBI Taxonomy" id="204891"/>
    <lineage>
        <taxon>Bacteria</taxon>
        <taxon>Bacillati</taxon>
        <taxon>Actinomycetota</taxon>
        <taxon>Actinomycetes</taxon>
        <taxon>Mycobacteriales</taxon>
        <taxon>Nocardiaceae</taxon>
        <taxon>Nocardia</taxon>
    </lineage>
</organism>
<feature type="compositionally biased region" description="Polar residues" evidence="1">
    <location>
        <begin position="31"/>
        <end position="40"/>
    </location>
</feature>
<sequence>MAGTYSNRTDSLQRFAEAQIRIEKSGPRRSVPSQVHTSGGSKKPLGQDELAEIIAKYEAGAFIVQLKVEHHMAKRTVAKALRGAAVTIRPRGGQRRPTLHTTKISRATYTA</sequence>
<name>A0ABX8RP28_NOCIO</name>
<feature type="region of interest" description="Disordered" evidence="1">
    <location>
        <begin position="89"/>
        <end position="111"/>
    </location>
</feature>
<evidence type="ECO:0000256" key="1">
    <source>
        <dbReference type="SAM" id="MobiDB-lite"/>
    </source>
</evidence>
<feature type="compositionally biased region" description="Polar residues" evidence="1">
    <location>
        <begin position="99"/>
        <end position="111"/>
    </location>
</feature>
<reference evidence="2 3" key="1">
    <citation type="submission" date="2021-07" db="EMBL/GenBank/DDBJ databases">
        <title>Whole Genome Sequence of Nocardia Iowensis.</title>
        <authorList>
            <person name="Lamm A."/>
            <person name="Collins-Fairclough A.M."/>
            <person name="Bunk B."/>
            <person name="Sproer C."/>
        </authorList>
    </citation>
    <scope>NUCLEOTIDE SEQUENCE [LARGE SCALE GENOMIC DNA]</scope>
    <source>
        <strain evidence="2 3">NRRL 5646</strain>
    </source>
</reference>
<dbReference type="RefSeq" id="WP_218471037.1">
    <property type="nucleotide sequence ID" value="NZ_BAABJN010000006.1"/>
</dbReference>
<keyword evidence="3" id="KW-1185">Reference proteome</keyword>
<feature type="region of interest" description="Disordered" evidence="1">
    <location>
        <begin position="19"/>
        <end position="45"/>
    </location>
</feature>
<protein>
    <submittedName>
        <fullName evidence="2">Uncharacterized protein</fullName>
    </submittedName>
</protein>
<evidence type="ECO:0000313" key="2">
    <source>
        <dbReference type="EMBL" id="QXN90165.1"/>
    </source>
</evidence>
<dbReference type="Proteomes" id="UP000694257">
    <property type="component" value="Chromosome"/>
</dbReference>
<accession>A0ABX8RP28</accession>
<gene>
    <name evidence="2" type="ORF">KV110_32800</name>
</gene>
<proteinExistence type="predicted"/>